<dbReference type="STRING" id="869212.Turpa_3052"/>
<dbReference type="PANTHER" id="PTHR34772">
    <property type="entry name" value="RNA-BINDING PROTEIN HFQ"/>
    <property type="match status" value="1"/>
</dbReference>
<evidence type="ECO:0000256" key="2">
    <source>
        <dbReference type="ARBA" id="ARBA00023016"/>
    </source>
</evidence>
<dbReference type="OrthoDB" id="9799751at2"/>
<organism evidence="5 6">
    <name type="scientific">Turneriella parva (strain ATCC BAA-1111 / DSM 21527 / NCTC 11395 / H)</name>
    <name type="common">Leptospira parva</name>
    <dbReference type="NCBI Taxonomy" id="869212"/>
    <lineage>
        <taxon>Bacteria</taxon>
        <taxon>Pseudomonadati</taxon>
        <taxon>Spirochaetota</taxon>
        <taxon>Spirochaetia</taxon>
        <taxon>Leptospirales</taxon>
        <taxon>Leptospiraceae</taxon>
        <taxon>Turneriella</taxon>
    </lineage>
</organism>
<dbReference type="InterPro" id="IPR047575">
    <property type="entry name" value="Sm"/>
</dbReference>
<evidence type="ECO:0000256" key="1">
    <source>
        <dbReference type="ARBA" id="ARBA00022884"/>
    </source>
</evidence>
<dbReference type="EMBL" id="CP002959">
    <property type="protein sequence ID" value="AFM13691.1"/>
    <property type="molecule type" value="Genomic_DNA"/>
</dbReference>
<sequence>MTKNNLQDFILNQIRKEKMGITIYLSNGVPIKGRVVSFDNFTIVLEHDHKQTLVYKHAVTTISPEKPIKLHNPEAGSEDE</sequence>
<dbReference type="PANTHER" id="PTHR34772:SF1">
    <property type="entry name" value="RNA-BINDING PROTEIN HFQ"/>
    <property type="match status" value="1"/>
</dbReference>
<evidence type="ECO:0000259" key="4">
    <source>
        <dbReference type="PROSITE" id="PS52002"/>
    </source>
</evidence>
<dbReference type="PROSITE" id="PS52002">
    <property type="entry name" value="SM"/>
    <property type="match status" value="1"/>
</dbReference>
<reference evidence="5 6" key="1">
    <citation type="submission" date="2012-06" db="EMBL/GenBank/DDBJ databases">
        <title>The complete chromosome of genome of Turneriella parva DSM 21527.</title>
        <authorList>
            <consortium name="US DOE Joint Genome Institute (JGI-PGF)"/>
            <person name="Lucas S."/>
            <person name="Han J."/>
            <person name="Lapidus A."/>
            <person name="Bruce D."/>
            <person name="Goodwin L."/>
            <person name="Pitluck S."/>
            <person name="Peters L."/>
            <person name="Kyrpides N."/>
            <person name="Mavromatis K."/>
            <person name="Ivanova N."/>
            <person name="Mikhailova N."/>
            <person name="Chertkov O."/>
            <person name="Detter J.C."/>
            <person name="Tapia R."/>
            <person name="Han C."/>
            <person name="Land M."/>
            <person name="Hauser L."/>
            <person name="Markowitz V."/>
            <person name="Cheng J.-F."/>
            <person name="Hugenholtz P."/>
            <person name="Woyke T."/>
            <person name="Wu D."/>
            <person name="Gronow S."/>
            <person name="Wellnitz S."/>
            <person name="Brambilla E."/>
            <person name="Klenk H.-P."/>
            <person name="Eisen J.A."/>
        </authorList>
    </citation>
    <scope>NUCLEOTIDE SEQUENCE [LARGE SCALE GENOMIC DNA]</scope>
    <source>
        <strain evidence="6">ATCC BAA-1111 / DSM 21527 / NCTC 11395 / H</strain>
    </source>
</reference>
<gene>
    <name evidence="3" type="primary">hfq</name>
    <name evidence="5" type="ordered locus">Turpa_3052</name>
</gene>
<dbReference type="RefSeq" id="WP_014804192.1">
    <property type="nucleotide sequence ID" value="NC_018020.1"/>
</dbReference>
<dbReference type="HAMAP" id="MF_00436">
    <property type="entry name" value="Hfq"/>
    <property type="match status" value="1"/>
</dbReference>
<protein>
    <recommendedName>
        <fullName evidence="3">RNA-binding protein Hfq</fullName>
    </recommendedName>
</protein>
<dbReference type="SUPFAM" id="SSF50182">
    <property type="entry name" value="Sm-like ribonucleoproteins"/>
    <property type="match status" value="1"/>
</dbReference>
<proteinExistence type="inferred from homology"/>
<feature type="domain" description="Sm" evidence="4">
    <location>
        <begin position="8"/>
        <end position="68"/>
    </location>
</feature>
<evidence type="ECO:0000256" key="3">
    <source>
        <dbReference type="HAMAP-Rule" id="MF_00436"/>
    </source>
</evidence>
<dbReference type="PATRIC" id="fig|869212.3.peg.3078"/>
<dbReference type="GO" id="GO:0043487">
    <property type="term" value="P:regulation of RNA stability"/>
    <property type="evidence" value="ECO:0007669"/>
    <property type="project" value="TreeGrafter"/>
</dbReference>
<dbReference type="KEGG" id="tpx:Turpa_3052"/>
<dbReference type="AlphaFoldDB" id="I4B8T4"/>
<dbReference type="Pfam" id="PF17209">
    <property type="entry name" value="Hfq"/>
    <property type="match status" value="1"/>
</dbReference>
<evidence type="ECO:0000313" key="5">
    <source>
        <dbReference type="EMBL" id="AFM13691.1"/>
    </source>
</evidence>
<dbReference type="InterPro" id="IPR010920">
    <property type="entry name" value="LSM_dom_sf"/>
</dbReference>
<dbReference type="Gene3D" id="2.30.30.100">
    <property type="match status" value="1"/>
</dbReference>
<dbReference type="CDD" id="cd01716">
    <property type="entry name" value="Hfq"/>
    <property type="match status" value="1"/>
</dbReference>
<comment type="similarity">
    <text evidence="3">Belongs to the Hfq family.</text>
</comment>
<dbReference type="GO" id="GO:0005829">
    <property type="term" value="C:cytosol"/>
    <property type="evidence" value="ECO:0007669"/>
    <property type="project" value="TreeGrafter"/>
</dbReference>
<dbReference type="Proteomes" id="UP000006048">
    <property type="component" value="Chromosome"/>
</dbReference>
<dbReference type="NCBIfam" id="TIGR02383">
    <property type="entry name" value="Hfq"/>
    <property type="match status" value="1"/>
</dbReference>
<dbReference type="InterPro" id="IPR005001">
    <property type="entry name" value="Hfq"/>
</dbReference>
<dbReference type="GO" id="GO:0003723">
    <property type="term" value="F:RNA binding"/>
    <property type="evidence" value="ECO:0007669"/>
    <property type="project" value="UniProtKB-UniRule"/>
</dbReference>
<dbReference type="GO" id="GO:0006355">
    <property type="term" value="P:regulation of DNA-templated transcription"/>
    <property type="evidence" value="ECO:0007669"/>
    <property type="project" value="InterPro"/>
</dbReference>
<name>I4B8T4_TURPD</name>
<comment type="function">
    <text evidence="3">RNA chaperone that binds small regulatory RNA (sRNAs) and mRNAs to facilitate mRNA translational regulation in response to envelope stress, environmental stress and changes in metabolite concentrations. Also binds with high specificity to tRNAs.</text>
</comment>
<dbReference type="GO" id="GO:0045974">
    <property type="term" value="P:regulation of translation, ncRNA-mediated"/>
    <property type="evidence" value="ECO:0007669"/>
    <property type="project" value="TreeGrafter"/>
</dbReference>
<comment type="subunit">
    <text evidence="3">Homohexamer.</text>
</comment>
<dbReference type="HOGENOM" id="CLU_113688_0_2_12"/>
<accession>I4B8T4</accession>
<evidence type="ECO:0000313" key="6">
    <source>
        <dbReference type="Proteomes" id="UP000006048"/>
    </source>
</evidence>
<keyword evidence="6" id="KW-1185">Reference proteome</keyword>
<keyword evidence="1 3" id="KW-0694">RNA-binding</keyword>
<keyword evidence="2 3" id="KW-0346">Stress response</keyword>